<gene>
    <name evidence="2" type="ORF">MNBD_ALPHA11-1745</name>
</gene>
<dbReference type="AlphaFoldDB" id="A0A3B0U694"/>
<dbReference type="Pfam" id="PF08818">
    <property type="entry name" value="DUF1801"/>
    <property type="match status" value="1"/>
</dbReference>
<reference evidence="2" key="1">
    <citation type="submission" date="2018-06" db="EMBL/GenBank/DDBJ databases">
        <authorList>
            <person name="Zhirakovskaya E."/>
        </authorList>
    </citation>
    <scope>NUCLEOTIDE SEQUENCE</scope>
</reference>
<proteinExistence type="predicted"/>
<dbReference type="EMBL" id="UOEQ01000317">
    <property type="protein sequence ID" value="VAW21017.1"/>
    <property type="molecule type" value="Genomic_DNA"/>
</dbReference>
<name>A0A3B0U694_9ZZZZ</name>
<accession>A0A3B0U694</accession>
<dbReference type="InterPro" id="IPR014922">
    <property type="entry name" value="YdhG-like"/>
</dbReference>
<protein>
    <recommendedName>
        <fullName evidence="1">YdhG-like domain-containing protein</fullName>
    </recommendedName>
</protein>
<sequence>MMPETIADPAVQKFISNIDDAKKIADIHAIIEMMENHTGKPARLVGTKTIGFGRVKYQYPSGRSGETFITGFAPQKTKFSLHILWYQPDDDPLLAKLGKHKRGKGCLYINRLSDININILDQIIHRSATDLSGRYIVENYGD</sequence>
<organism evidence="2">
    <name type="scientific">hydrothermal vent metagenome</name>
    <dbReference type="NCBI Taxonomy" id="652676"/>
    <lineage>
        <taxon>unclassified sequences</taxon>
        <taxon>metagenomes</taxon>
        <taxon>ecological metagenomes</taxon>
    </lineage>
</organism>
<feature type="domain" description="YdhG-like" evidence="1">
    <location>
        <begin position="30"/>
        <end position="126"/>
    </location>
</feature>
<evidence type="ECO:0000259" key="1">
    <source>
        <dbReference type="Pfam" id="PF08818"/>
    </source>
</evidence>
<evidence type="ECO:0000313" key="2">
    <source>
        <dbReference type="EMBL" id="VAW21017.1"/>
    </source>
</evidence>